<dbReference type="SUPFAM" id="SSF53850">
    <property type="entry name" value="Periplasmic binding protein-like II"/>
    <property type="match status" value="1"/>
</dbReference>
<proteinExistence type="inferred from homology"/>
<dbReference type="Pfam" id="PF00497">
    <property type="entry name" value="SBP_bac_3"/>
    <property type="match status" value="1"/>
</dbReference>
<comment type="subcellular location">
    <subcellularLocation>
        <location evidence="1">Cell envelope</location>
    </subcellularLocation>
</comment>
<dbReference type="CDD" id="cd01004">
    <property type="entry name" value="PBP2_MidA_like"/>
    <property type="match status" value="1"/>
</dbReference>
<dbReference type="AlphaFoldDB" id="A0A0K0XAD1"/>
<evidence type="ECO:0000313" key="7">
    <source>
        <dbReference type="EMBL" id="AKS34384.1"/>
    </source>
</evidence>
<dbReference type="RefSeq" id="WP_049746844.1">
    <property type="nucleotide sequence ID" value="NZ_CP012150.1"/>
</dbReference>
<evidence type="ECO:0000256" key="5">
    <source>
        <dbReference type="SAM" id="SignalP"/>
    </source>
</evidence>
<dbReference type="InterPro" id="IPR001638">
    <property type="entry name" value="Solute-binding_3/MltF_N"/>
</dbReference>
<evidence type="ECO:0000259" key="6">
    <source>
        <dbReference type="SMART" id="SM00062"/>
    </source>
</evidence>
<dbReference type="InterPro" id="IPR018313">
    <property type="entry name" value="SBP_3_CS"/>
</dbReference>
<organism evidence="7 8">
    <name type="scientific">Mycolicibacterium goodii</name>
    <name type="common">Mycobacterium goodii</name>
    <dbReference type="NCBI Taxonomy" id="134601"/>
    <lineage>
        <taxon>Bacteria</taxon>
        <taxon>Bacillati</taxon>
        <taxon>Actinomycetota</taxon>
        <taxon>Actinomycetes</taxon>
        <taxon>Mycobacteriales</taxon>
        <taxon>Mycobacteriaceae</taxon>
        <taxon>Mycolicibacterium</taxon>
    </lineage>
</organism>
<feature type="signal peptide" evidence="5">
    <location>
        <begin position="1"/>
        <end position="20"/>
    </location>
</feature>
<sequence length="295" mass="30634">MWRFAVVLAASGALTLSACASGEGGGGSSPESTQAASGAKVDEIANTLPEDIKSSGKLIVGVNIPYAPNEFKDSSGKIVGFDVDLMNAVAATLGLTPEYREADFAKIIPSIQGGTFNVGMSSFTDTKEREQSVDFVTYFSAGSLWAQRVGGGIDPENACGKKVAVQATTVQETEELPARSKKCTDAGQPAIQIVPFDGQDAATNAVVLGQVDAMSADSPVTLYAIKQSNGKLEKAGEVFDSAPYGWPIAKGSPLAQSLQQALQHLIDNGEYKKIAGNWGLEDGAIDKPVINGAVS</sequence>
<dbReference type="GO" id="GO:0030313">
    <property type="term" value="C:cell envelope"/>
    <property type="evidence" value="ECO:0007669"/>
    <property type="project" value="UniProtKB-SubCell"/>
</dbReference>
<evidence type="ECO:0000256" key="3">
    <source>
        <dbReference type="ARBA" id="ARBA00022729"/>
    </source>
</evidence>
<dbReference type="PROSITE" id="PS51257">
    <property type="entry name" value="PROKAR_LIPOPROTEIN"/>
    <property type="match status" value="1"/>
</dbReference>
<dbReference type="PATRIC" id="fig|134601.6.peg.4898"/>
<dbReference type="SMART" id="SM00062">
    <property type="entry name" value="PBPb"/>
    <property type="match status" value="1"/>
</dbReference>
<dbReference type="EMBL" id="CP012150">
    <property type="protein sequence ID" value="AKS34384.1"/>
    <property type="molecule type" value="Genomic_DNA"/>
</dbReference>
<dbReference type="PANTHER" id="PTHR35936">
    <property type="entry name" value="MEMBRANE-BOUND LYTIC MUREIN TRANSGLYCOSYLASE F"/>
    <property type="match status" value="1"/>
</dbReference>
<dbReference type="STRING" id="134601.AFA91_23690"/>
<feature type="domain" description="Solute-binding protein family 3/N-terminal" evidence="6">
    <location>
        <begin position="57"/>
        <end position="282"/>
    </location>
</feature>
<protein>
    <submittedName>
        <fullName evidence="7">ABC transporter substrate-binding protein</fullName>
    </submittedName>
</protein>
<dbReference type="PROSITE" id="PS01039">
    <property type="entry name" value="SBP_BACTERIAL_3"/>
    <property type="match status" value="1"/>
</dbReference>
<dbReference type="Gene3D" id="3.40.190.10">
    <property type="entry name" value="Periplasmic binding protein-like II"/>
    <property type="match status" value="2"/>
</dbReference>
<dbReference type="Proteomes" id="UP000062255">
    <property type="component" value="Chromosome"/>
</dbReference>
<reference evidence="7 8" key="1">
    <citation type="submission" date="2015-07" db="EMBL/GenBank/DDBJ databases">
        <title>Complete genome sequence of Mycobacterium goodii X7B, a facultative thermophilic biodesulfurizing bacterium.</title>
        <authorList>
            <person name="Yu B."/>
            <person name="Li F."/>
            <person name="Xu P."/>
        </authorList>
    </citation>
    <scope>NUCLEOTIDE SEQUENCE [LARGE SCALE GENOMIC DNA]</scope>
    <source>
        <strain evidence="7 8">X7B</strain>
    </source>
</reference>
<name>A0A0K0XAD1_MYCGD</name>
<dbReference type="KEGG" id="mgo:AFA91_23690"/>
<keyword evidence="3 5" id="KW-0732">Signal</keyword>
<gene>
    <name evidence="7" type="ORF">AFA91_23690</name>
</gene>
<evidence type="ECO:0000313" key="8">
    <source>
        <dbReference type="Proteomes" id="UP000062255"/>
    </source>
</evidence>
<dbReference type="OrthoDB" id="9762169at2"/>
<feature type="chain" id="PRO_5005454036" evidence="5">
    <location>
        <begin position="21"/>
        <end position="295"/>
    </location>
</feature>
<evidence type="ECO:0000256" key="4">
    <source>
        <dbReference type="RuleBase" id="RU003744"/>
    </source>
</evidence>
<evidence type="ECO:0000256" key="1">
    <source>
        <dbReference type="ARBA" id="ARBA00004196"/>
    </source>
</evidence>
<comment type="similarity">
    <text evidence="2 4">Belongs to the bacterial solute-binding protein 3 family.</text>
</comment>
<evidence type="ECO:0000256" key="2">
    <source>
        <dbReference type="ARBA" id="ARBA00010333"/>
    </source>
</evidence>
<accession>A0A0K0XAD1</accession>
<dbReference type="PANTHER" id="PTHR35936:SF17">
    <property type="entry name" value="ARGININE-BINDING EXTRACELLULAR PROTEIN ARTP"/>
    <property type="match status" value="1"/>
</dbReference>